<evidence type="ECO:0000313" key="2">
    <source>
        <dbReference type="Proteomes" id="UP000192713"/>
    </source>
</evidence>
<dbReference type="Proteomes" id="UP000192713">
    <property type="component" value="Unassembled WGS sequence"/>
</dbReference>
<gene>
    <name evidence="1" type="ORF">BST28_18820</name>
</gene>
<protein>
    <submittedName>
        <fullName evidence="1">Uncharacterized protein</fullName>
    </submittedName>
</protein>
<accession>A0A1X0DXJ4</accession>
<dbReference type="AlphaFoldDB" id="A0A1X0DXJ4"/>
<proteinExistence type="predicted"/>
<organism evidence="1 2">
    <name type="scientific">Mycolicibacter kumamotonensis</name>
    <dbReference type="NCBI Taxonomy" id="354243"/>
    <lineage>
        <taxon>Bacteria</taxon>
        <taxon>Bacillati</taxon>
        <taxon>Actinomycetota</taxon>
        <taxon>Actinomycetes</taxon>
        <taxon>Mycobacteriales</taxon>
        <taxon>Mycobacteriaceae</taxon>
        <taxon>Mycolicibacter</taxon>
    </lineage>
</organism>
<reference evidence="1 2" key="1">
    <citation type="submission" date="2017-02" db="EMBL/GenBank/DDBJ databases">
        <title>The new phylogeny of genus Mycobacterium.</title>
        <authorList>
            <person name="Tortoli E."/>
            <person name="Trovato A."/>
            <person name="Cirillo D.M."/>
        </authorList>
    </citation>
    <scope>NUCLEOTIDE SEQUENCE [LARGE SCALE GENOMIC DNA]</scope>
    <source>
        <strain evidence="1 2">DSM 45093</strain>
    </source>
</reference>
<dbReference type="RefSeq" id="WP_083082317.1">
    <property type="nucleotide sequence ID" value="NZ_MVHU01000035.1"/>
</dbReference>
<sequence length="951" mass="101019">MAGPIPDFGWSSARDAVDDPFKFFVENLFEQIKKYTGIDLFWMLDWSWTTNTIMELVRQANDLMAWLQNPIQRPPNLLSRPSFSSPSAIAAAPDWSWDAVVSLGTVTGPGGLPRTDPQGSARTTADGARHALMSNAISDASAVAAGQILTCQIHALVEDGFTAADDQAIRLELVPSLKGVLQDAVVLAHCGVPDGDSSDWIAAPAGSKAVFFDVDYEVPKVGDIPDTVELRLVVSESAGGDVPVRFDGARVAAAGGFLVVLADLFDAGRQYLTDMWAAIEAWVQGIFDQSAWTALKTDTDAAWALFVKRVKRALRHADADSYVPPSTSGIISDALKQNPWFGWLFQLVDDWLEPILKIGKACADFGDACWQAVTVFVGNVTAPNAWQTMVSSIETAWDLFIRAVFISWGSTEAEANTKAEAMPNPSTATTAALRNNAWFGWFFDMVDDWLQPVLNIGKAVTDFGDSCWKAITTFAADPGASGAWTTMTGAINSAWNTMVDAVLAAWGSDKTHADFASLASATEAALKNNPVTGWLWGNSGTSWLNLFDPVRRYINQMIEGLHWGYFDSNWAWVPSLTIPNSEKPSGNAVMTPGRGDDTPAISPGVDATIPGKPTGVVAIPWLDLTVPGFPAGNITYAIAAVKGGVEGPAAMVTVFAGTLFPPNCSGRVDLAYSAPTGGADSYRIYREVDDTYAAQAWRLVATPATDYPALSPPLSDKVTRSDATNVAHPKTDAELSTQVVKSTADGANTGVQAIADGINQAITGTTDTGSAKTAAAIKANLTAIPPKNITAHDYTGIAFDTYTFSLAPNASTFIPPSKITTFFVNGESMGASATQGIWLKEPGLYDFEVTAAFTASAGLAGNCVITPLLIRNSTPPPSTGTWTGSSTTPCGTCVTVVNSSVRNWAVGKHIYQRTDPGNLYFLPGFTFDNASTSNGSISLQALIVVATKISS</sequence>
<dbReference type="EMBL" id="MVHU01000035">
    <property type="protein sequence ID" value="ORA77174.1"/>
    <property type="molecule type" value="Genomic_DNA"/>
</dbReference>
<name>A0A1X0DXJ4_9MYCO</name>
<evidence type="ECO:0000313" key="1">
    <source>
        <dbReference type="EMBL" id="ORA77174.1"/>
    </source>
</evidence>
<comment type="caution">
    <text evidence="1">The sequence shown here is derived from an EMBL/GenBank/DDBJ whole genome shotgun (WGS) entry which is preliminary data.</text>
</comment>